<accession>A0A1V5SEG1</accession>
<sequence>MVIDVELTLNRFGLGRIAENKFQFLFLRFSKWNIPGKYSISFEINWRTDKAKK</sequence>
<name>A0A1V5SEG1_9BACT</name>
<organism evidence="1">
    <name type="scientific">candidate division WS2 bacterium ADurb.Bin280</name>
    <dbReference type="NCBI Taxonomy" id="1852829"/>
    <lineage>
        <taxon>Bacteria</taxon>
        <taxon>candidate division WS2</taxon>
    </lineage>
</organism>
<evidence type="ECO:0000313" key="1">
    <source>
        <dbReference type="EMBL" id="OQA52920.1"/>
    </source>
</evidence>
<gene>
    <name evidence="1" type="ORF">BWY43_00291</name>
</gene>
<proteinExistence type="predicted"/>
<protein>
    <submittedName>
        <fullName evidence="1">Uncharacterized protein</fullName>
    </submittedName>
</protein>
<comment type="caution">
    <text evidence="1">The sequence shown here is derived from an EMBL/GenBank/DDBJ whole genome shotgun (WGS) entry which is preliminary data.</text>
</comment>
<dbReference type="AlphaFoldDB" id="A0A1V5SEG1"/>
<dbReference type="EMBL" id="MWBO01000017">
    <property type="protein sequence ID" value="OQA52920.1"/>
    <property type="molecule type" value="Genomic_DNA"/>
</dbReference>
<reference evidence="1" key="1">
    <citation type="submission" date="2017-02" db="EMBL/GenBank/DDBJ databases">
        <title>Delving into the versatile metabolic prowess of the omnipresent phylum Bacteroidetes.</title>
        <authorList>
            <person name="Nobu M.K."/>
            <person name="Mei R."/>
            <person name="Narihiro T."/>
            <person name="Kuroda K."/>
            <person name="Liu W.-T."/>
        </authorList>
    </citation>
    <scope>NUCLEOTIDE SEQUENCE</scope>
    <source>
        <strain evidence="1">ADurb.Bin280</strain>
    </source>
</reference>
<dbReference type="Proteomes" id="UP000485367">
    <property type="component" value="Unassembled WGS sequence"/>
</dbReference>